<accession>A0A9W4P9X4</accession>
<evidence type="ECO:0000256" key="4">
    <source>
        <dbReference type="ARBA" id="ARBA00022679"/>
    </source>
</evidence>
<keyword evidence="4 9" id="KW-0808">Transferase</keyword>
<keyword evidence="5 9" id="KW-0949">S-adenosyl-L-methionine</keyword>
<dbReference type="PANTHER" id="PTHR23417">
    <property type="entry name" value="3-DEOXY-D-MANNO-OCTULOSONIC-ACID TRANSFERASE/TRNA GUANINE-N 7 - -METHYLTRANSFERASE"/>
    <property type="match status" value="1"/>
</dbReference>
<dbReference type="PROSITE" id="PS51625">
    <property type="entry name" value="SAM_MT_TRMB"/>
    <property type="match status" value="1"/>
</dbReference>
<evidence type="ECO:0000256" key="1">
    <source>
        <dbReference type="ARBA" id="ARBA00000142"/>
    </source>
</evidence>
<dbReference type="CDD" id="cd02440">
    <property type="entry name" value="AdoMet_MTases"/>
    <property type="match status" value="1"/>
</dbReference>
<evidence type="ECO:0000256" key="7">
    <source>
        <dbReference type="ARBA" id="ARBA00060552"/>
    </source>
</evidence>
<dbReference type="InterPro" id="IPR029063">
    <property type="entry name" value="SAM-dependent_MTases_sf"/>
</dbReference>
<dbReference type="FunFam" id="3.40.50.150:FF:000035">
    <property type="entry name" value="tRNA (guanine-N(7)-)-methyltransferase"/>
    <property type="match status" value="1"/>
</dbReference>
<dbReference type="GO" id="GO:0008176">
    <property type="term" value="F:tRNA (guanine(46)-N7)-methyltransferase activity"/>
    <property type="evidence" value="ECO:0007669"/>
    <property type="project" value="UniProtKB-UniRule"/>
</dbReference>
<dbReference type="EC" id="2.1.1.33" evidence="9"/>
<comment type="similarity">
    <text evidence="8 9">Belongs to the class I-like SAM-binding methyltransferase superfamily. TrmB family.</text>
</comment>
<evidence type="ECO:0000256" key="8">
    <source>
        <dbReference type="ARBA" id="ARBA00060767"/>
    </source>
</evidence>
<evidence type="ECO:0000256" key="9">
    <source>
        <dbReference type="HAMAP-Rule" id="MF_01057"/>
    </source>
</evidence>
<protein>
    <recommendedName>
        <fullName evidence="9">tRNA (guanine-N(7)-)-methyltransferase</fullName>
        <ecNumber evidence="9">2.1.1.33</ecNumber>
    </recommendedName>
    <alternativeName>
        <fullName evidence="9">tRNA (guanine(46)-N(7))-methyltransferase</fullName>
    </alternativeName>
    <alternativeName>
        <fullName evidence="9">tRNA(m7G46)-methyltransferase</fullName>
    </alternativeName>
</protein>
<feature type="binding site" evidence="9">
    <location>
        <position position="113"/>
    </location>
    <ligand>
        <name>S-adenosyl-L-methionine</name>
        <dbReference type="ChEBI" id="CHEBI:59789"/>
    </ligand>
</feature>
<comment type="caution">
    <text evidence="9">Lacks conserved residue(s) required for the propagation of feature annotation.</text>
</comment>
<organism evidence="10 11">
    <name type="scientific">Peribacillus simplex</name>
    <dbReference type="NCBI Taxonomy" id="1478"/>
    <lineage>
        <taxon>Bacteria</taxon>
        <taxon>Bacillati</taxon>
        <taxon>Bacillota</taxon>
        <taxon>Bacilli</taxon>
        <taxon>Bacillales</taxon>
        <taxon>Bacillaceae</taxon>
        <taxon>Peribacillus</taxon>
    </lineage>
</organism>
<evidence type="ECO:0000256" key="3">
    <source>
        <dbReference type="ARBA" id="ARBA00022603"/>
    </source>
</evidence>
<feature type="binding site" evidence="9">
    <location>
        <position position="171"/>
    </location>
    <ligand>
        <name>substrate</name>
    </ligand>
</feature>
<dbReference type="AlphaFoldDB" id="A0A9W4P9X4"/>
<feature type="binding site" evidence="9">
    <location>
        <position position="139"/>
    </location>
    <ligand>
        <name>substrate</name>
    </ligand>
</feature>
<comment type="pathway">
    <text evidence="7 9">tRNA modification; N(7)-methylguanine-tRNA biosynthesis.</text>
</comment>
<proteinExistence type="inferred from homology"/>
<keyword evidence="6 9" id="KW-0819">tRNA processing</keyword>
<evidence type="ECO:0000256" key="6">
    <source>
        <dbReference type="ARBA" id="ARBA00022694"/>
    </source>
</evidence>
<dbReference type="GO" id="GO:0043527">
    <property type="term" value="C:tRNA methyltransferase complex"/>
    <property type="evidence" value="ECO:0007669"/>
    <property type="project" value="TreeGrafter"/>
</dbReference>
<gene>
    <name evidence="9 10" type="primary">trmB</name>
    <name evidence="10" type="ORF">SRABI133_00661</name>
</gene>
<comment type="function">
    <text evidence="2 9">Catalyzes the formation of N(7)-methylguanine at position 46 (m7G46) in tRNA.</text>
</comment>
<dbReference type="PANTHER" id="PTHR23417:SF14">
    <property type="entry name" value="PENTACOTRIPEPTIDE-REPEAT REGION OF PRORP DOMAIN-CONTAINING PROTEIN"/>
    <property type="match status" value="1"/>
</dbReference>
<feature type="binding site" evidence="9">
    <location>
        <position position="86"/>
    </location>
    <ligand>
        <name>S-adenosyl-L-methionine</name>
        <dbReference type="ChEBI" id="CHEBI:59789"/>
    </ligand>
</feature>
<comment type="caution">
    <text evidence="10">The sequence shown here is derived from an EMBL/GenBank/DDBJ whole genome shotgun (WGS) entry which is preliminary data.</text>
</comment>
<evidence type="ECO:0000313" key="10">
    <source>
        <dbReference type="EMBL" id="CAH0149037.1"/>
    </source>
</evidence>
<reference evidence="10" key="1">
    <citation type="submission" date="2021-11" db="EMBL/GenBank/DDBJ databases">
        <authorList>
            <person name="Bulgarelli D."/>
        </authorList>
    </citation>
    <scope>NUCLEOTIDE SEQUENCE</scope>
    <source>
        <strain evidence="10">Bi133</strain>
    </source>
</reference>
<feature type="binding site" evidence="9">
    <location>
        <position position="61"/>
    </location>
    <ligand>
        <name>S-adenosyl-L-methionine</name>
        <dbReference type="ChEBI" id="CHEBI:59789"/>
    </ligand>
</feature>
<dbReference type="NCBIfam" id="TIGR00091">
    <property type="entry name" value="tRNA (guanosine(46)-N7)-methyltransferase TrmB"/>
    <property type="match status" value="1"/>
</dbReference>
<dbReference type="InterPro" id="IPR055361">
    <property type="entry name" value="tRNA_methyltr_TrmB_bact"/>
</dbReference>
<keyword evidence="3 9" id="KW-0489">Methyltransferase</keyword>
<dbReference type="Proteomes" id="UP000789326">
    <property type="component" value="Unassembled WGS sequence"/>
</dbReference>
<evidence type="ECO:0000256" key="5">
    <source>
        <dbReference type="ARBA" id="ARBA00022691"/>
    </source>
</evidence>
<evidence type="ECO:0000256" key="2">
    <source>
        <dbReference type="ARBA" id="ARBA00003015"/>
    </source>
</evidence>
<name>A0A9W4P9X4_9BACI</name>
<feature type="binding site" evidence="9">
    <location>
        <position position="135"/>
    </location>
    <ligand>
        <name>S-adenosyl-L-methionine</name>
        <dbReference type="ChEBI" id="CHEBI:59789"/>
    </ligand>
</feature>
<evidence type="ECO:0000313" key="11">
    <source>
        <dbReference type="Proteomes" id="UP000789326"/>
    </source>
</evidence>
<dbReference type="Pfam" id="PF02390">
    <property type="entry name" value="Methyltransf_4"/>
    <property type="match status" value="1"/>
</dbReference>
<feature type="binding site" evidence="9">
    <location>
        <begin position="208"/>
        <end position="211"/>
    </location>
    <ligand>
        <name>substrate</name>
    </ligand>
</feature>
<dbReference type="NCBIfam" id="NF001080">
    <property type="entry name" value="PRK00121.2-2"/>
    <property type="match status" value="1"/>
</dbReference>
<dbReference type="InterPro" id="IPR003358">
    <property type="entry name" value="tRNA_(Gua-N-7)_MeTrfase_Trmb"/>
</dbReference>
<dbReference type="EMBL" id="CAKKMG010000005">
    <property type="protein sequence ID" value="CAH0149037.1"/>
    <property type="molecule type" value="Genomic_DNA"/>
</dbReference>
<dbReference type="Gene3D" id="3.40.50.150">
    <property type="entry name" value="Vaccinia Virus protein VP39"/>
    <property type="match status" value="1"/>
</dbReference>
<dbReference type="HAMAP" id="MF_01057">
    <property type="entry name" value="tRNA_methyltr_TrmB"/>
    <property type="match status" value="1"/>
</dbReference>
<comment type="catalytic activity">
    <reaction evidence="1 9">
        <text>guanosine(46) in tRNA + S-adenosyl-L-methionine = N(7)-methylguanosine(46) in tRNA + S-adenosyl-L-homocysteine</text>
        <dbReference type="Rhea" id="RHEA:42708"/>
        <dbReference type="Rhea" id="RHEA-COMP:10188"/>
        <dbReference type="Rhea" id="RHEA-COMP:10189"/>
        <dbReference type="ChEBI" id="CHEBI:57856"/>
        <dbReference type="ChEBI" id="CHEBI:59789"/>
        <dbReference type="ChEBI" id="CHEBI:74269"/>
        <dbReference type="ChEBI" id="CHEBI:74480"/>
        <dbReference type="EC" id="2.1.1.33"/>
    </reaction>
</comment>
<sequence>MHSCYGLNDYIINRGVIMRLRNKPWAEDRLNDFPQYVIHQPVSHKGKWHEVFGNDNPLYIEVGTGKGRFITEMAKAHPDVNFIGIEVYGSVIVAALDLLIEADVPNLKLLNVDAANLGDYFAKGDVDRVYLNFSDPWPKSRHAKRRLTYKTFLEIYEGILPDKGEIHFKTDNQGLFESSLKSISEYGMLLKYVSLDLHNSSFEGNIMTEYEEKFSSKGNRIYRLEAMFQ</sequence>
<dbReference type="SUPFAM" id="SSF53335">
    <property type="entry name" value="S-adenosyl-L-methionine-dependent methyltransferases"/>
    <property type="match status" value="1"/>
</dbReference>